<accession>A0A2X4VYD4</accession>
<organism evidence="14 15">
    <name type="scientific">Lederbergia lenta</name>
    <name type="common">Bacillus lentus</name>
    <dbReference type="NCBI Taxonomy" id="1467"/>
    <lineage>
        <taxon>Bacteria</taxon>
        <taxon>Bacillati</taxon>
        <taxon>Bacillota</taxon>
        <taxon>Bacilli</taxon>
        <taxon>Bacillales</taxon>
        <taxon>Bacillaceae</taxon>
        <taxon>Lederbergia</taxon>
    </lineage>
</organism>
<dbReference type="GO" id="GO:0006508">
    <property type="term" value="P:proteolysis"/>
    <property type="evidence" value="ECO:0007669"/>
    <property type="project" value="UniProtKB-KW"/>
</dbReference>
<evidence type="ECO:0000256" key="1">
    <source>
        <dbReference type="ARBA" id="ARBA00001947"/>
    </source>
</evidence>
<sequence>MIKYFQLVQKIYIHPLFWGVTGLAIMTGYFWELLALFGIVFLHEMGHAIAAQYFAWKIQRIKILPFGGICEVDEHGNKPMKEELIIIMAGPMQHGAIAILIIVLQYFSIITPEYTQLLFQFNLMILLFNLLPIWPLDGGKLVQLFLASRKPYLDAYKQSVISSFIILLGLHAIVLLFAPFNMQLWLVLVYLYIGLWMEWKQHHFTFMRFLLERHYGKQQDLKLLQPIDANGEDFLYHSMEKFRRDCKHIIHVGGGNTLLGKLDENELMYAYFTEKQVNAKLKEIVYYD</sequence>
<dbReference type="GO" id="GO:0016020">
    <property type="term" value="C:membrane"/>
    <property type="evidence" value="ECO:0007669"/>
    <property type="project" value="UniProtKB-SubCell"/>
</dbReference>
<evidence type="ECO:0000256" key="7">
    <source>
        <dbReference type="ARBA" id="ARBA00022801"/>
    </source>
</evidence>
<name>A0A2X4VYD4_LEDLE</name>
<keyword evidence="4" id="KW-0645">Protease</keyword>
<feature type="transmembrane region" description="Helical" evidence="12">
    <location>
        <begin position="114"/>
        <end position="134"/>
    </location>
</feature>
<dbReference type="EC" id="3.4.24.-" evidence="14"/>
<evidence type="ECO:0000259" key="13">
    <source>
        <dbReference type="Pfam" id="PF02163"/>
    </source>
</evidence>
<keyword evidence="9 12" id="KW-1133">Transmembrane helix</keyword>
<dbReference type="Proteomes" id="UP000249134">
    <property type="component" value="Chromosome 1"/>
</dbReference>
<keyword evidence="6" id="KW-0479">Metal-binding</keyword>
<keyword evidence="15" id="KW-1185">Reference proteome</keyword>
<comment type="subcellular location">
    <subcellularLocation>
        <location evidence="2">Membrane</location>
        <topology evidence="2">Multi-pass membrane protein</topology>
    </subcellularLocation>
</comment>
<keyword evidence="7 14" id="KW-0378">Hydrolase</keyword>
<dbReference type="Pfam" id="PF02163">
    <property type="entry name" value="Peptidase_M50"/>
    <property type="match status" value="2"/>
</dbReference>
<comment type="similarity">
    <text evidence="3">Belongs to the peptidase M50B family.</text>
</comment>
<evidence type="ECO:0000256" key="6">
    <source>
        <dbReference type="ARBA" id="ARBA00022723"/>
    </source>
</evidence>
<evidence type="ECO:0000313" key="14">
    <source>
        <dbReference type="EMBL" id="SQI55803.1"/>
    </source>
</evidence>
<dbReference type="GO" id="GO:0008237">
    <property type="term" value="F:metallopeptidase activity"/>
    <property type="evidence" value="ECO:0007669"/>
    <property type="project" value="UniProtKB-KW"/>
</dbReference>
<keyword evidence="5 12" id="KW-0812">Transmembrane</keyword>
<dbReference type="GO" id="GO:0046872">
    <property type="term" value="F:metal ion binding"/>
    <property type="evidence" value="ECO:0007669"/>
    <property type="project" value="UniProtKB-KW"/>
</dbReference>
<proteinExistence type="inferred from homology"/>
<evidence type="ECO:0000313" key="15">
    <source>
        <dbReference type="Proteomes" id="UP000249134"/>
    </source>
</evidence>
<feature type="domain" description="Peptidase M50" evidence="13">
    <location>
        <begin position="33"/>
        <end position="107"/>
    </location>
</feature>
<dbReference type="AlphaFoldDB" id="A0A2X4VYD4"/>
<dbReference type="InterPro" id="IPR008915">
    <property type="entry name" value="Peptidase_M50"/>
</dbReference>
<feature type="domain" description="Peptidase M50" evidence="13">
    <location>
        <begin position="114"/>
        <end position="164"/>
    </location>
</feature>
<evidence type="ECO:0000256" key="12">
    <source>
        <dbReference type="SAM" id="Phobius"/>
    </source>
</evidence>
<dbReference type="STRING" id="1348624.GCA_001591545_00637"/>
<evidence type="ECO:0000256" key="3">
    <source>
        <dbReference type="ARBA" id="ARBA00007931"/>
    </source>
</evidence>
<evidence type="ECO:0000256" key="10">
    <source>
        <dbReference type="ARBA" id="ARBA00023049"/>
    </source>
</evidence>
<evidence type="ECO:0000256" key="4">
    <source>
        <dbReference type="ARBA" id="ARBA00022670"/>
    </source>
</evidence>
<evidence type="ECO:0000256" key="2">
    <source>
        <dbReference type="ARBA" id="ARBA00004141"/>
    </source>
</evidence>
<keyword evidence="10" id="KW-0482">Metalloprotease</keyword>
<comment type="cofactor">
    <cofactor evidence="1">
        <name>Zn(2+)</name>
        <dbReference type="ChEBI" id="CHEBI:29105"/>
    </cofactor>
</comment>
<feature type="transmembrane region" description="Helical" evidence="12">
    <location>
        <begin position="155"/>
        <end position="176"/>
    </location>
</feature>
<protein>
    <submittedName>
        <fullName evidence="14">Peptidase M50</fullName>
        <ecNumber evidence="14">3.4.24.-</ecNumber>
    </submittedName>
</protein>
<gene>
    <name evidence="14" type="primary">spoIVFB</name>
    <name evidence="14" type="ORF">NCTC4824_01551</name>
</gene>
<dbReference type="PANTHER" id="PTHR39188:SF3">
    <property type="entry name" value="STAGE IV SPORULATION PROTEIN FB"/>
    <property type="match status" value="1"/>
</dbReference>
<keyword evidence="8" id="KW-0862">Zinc</keyword>
<evidence type="ECO:0000256" key="8">
    <source>
        <dbReference type="ARBA" id="ARBA00022833"/>
    </source>
</evidence>
<feature type="transmembrane region" description="Helical" evidence="12">
    <location>
        <begin position="12"/>
        <end position="31"/>
    </location>
</feature>
<reference evidence="14 15" key="1">
    <citation type="submission" date="2018-06" db="EMBL/GenBank/DDBJ databases">
        <authorList>
            <consortium name="Pathogen Informatics"/>
            <person name="Doyle S."/>
        </authorList>
    </citation>
    <scope>NUCLEOTIDE SEQUENCE [LARGE SCALE GENOMIC DNA]</scope>
    <source>
        <strain evidence="14 15">NCTC4824</strain>
    </source>
</reference>
<dbReference type="KEGG" id="blen:NCTC4824_01551"/>
<evidence type="ECO:0000256" key="5">
    <source>
        <dbReference type="ARBA" id="ARBA00022692"/>
    </source>
</evidence>
<dbReference type="EMBL" id="LS483476">
    <property type="protein sequence ID" value="SQI55803.1"/>
    <property type="molecule type" value="Genomic_DNA"/>
</dbReference>
<dbReference type="PANTHER" id="PTHR39188">
    <property type="entry name" value="MEMBRANE-ASSOCIATED ZINC METALLOPROTEASE M50B"/>
    <property type="match status" value="1"/>
</dbReference>
<evidence type="ECO:0000256" key="11">
    <source>
        <dbReference type="ARBA" id="ARBA00023136"/>
    </source>
</evidence>
<dbReference type="CDD" id="cd06161">
    <property type="entry name" value="S2P-M50_SpoIVFB"/>
    <property type="match status" value="1"/>
</dbReference>
<keyword evidence="11 12" id="KW-0472">Membrane</keyword>
<feature type="transmembrane region" description="Helical" evidence="12">
    <location>
        <begin position="182"/>
        <end position="199"/>
    </location>
</feature>
<feature type="transmembrane region" description="Helical" evidence="12">
    <location>
        <begin position="84"/>
        <end position="108"/>
    </location>
</feature>
<evidence type="ECO:0000256" key="9">
    <source>
        <dbReference type="ARBA" id="ARBA00022989"/>
    </source>
</evidence>